<dbReference type="PROSITE" id="PS51279">
    <property type="entry name" value="BCNT_C"/>
    <property type="match status" value="1"/>
</dbReference>
<dbReference type="PANTHER" id="PTHR48295">
    <property type="entry name" value="CRANIOFACIAL DEVELOPMENT PROTEIN 1"/>
    <property type="match status" value="1"/>
</dbReference>
<evidence type="ECO:0000313" key="2">
    <source>
        <dbReference type="EMBL" id="KAK9862450.1"/>
    </source>
</evidence>
<proteinExistence type="predicted"/>
<dbReference type="Pfam" id="PF07572">
    <property type="entry name" value="BCNT"/>
    <property type="match status" value="1"/>
</dbReference>
<accession>A0AAW1SYZ9</accession>
<comment type="caution">
    <text evidence="2">The sequence shown here is derived from an EMBL/GenBank/DDBJ whole genome shotgun (WGS) entry which is preliminary data.</text>
</comment>
<dbReference type="EMBL" id="JALJOV010000605">
    <property type="protein sequence ID" value="KAK9862450.1"/>
    <property type="molecule type" value="Genomic_DNA"/>
</dbReference>
<sequence>MASLLTADLPSEDEEDQDFVPQAEAAPKLAGKRVAALGQPFAAPQQSAAKRAKIEAAWELLNKPATKRANVLDKSRGDWTAFKRSDKSADEELLAHTNSNKKYLDKVDFLKRAEINEYEQETAARLQGDIRLRGQS</sequence>
<dbReference type="AlphaFoldDB" id="A0AAW1SYZ9"/>
<name>A0AAW1SYZ9_9CHLO</name>
<dbReference type="PANTHER" id="PTHR48295:SF1">
    <property type="entry name" value="SWR1-COMPLEX PROTEIN 5"/>
    <property type="match status" value="1"/>
</dbReference>
<gene>
    <name evidence="2" type="ORF">WJX84_009342</name>
</gene>
<dbReference type="InterPro" id="IPR011421">
    <property type="entry name" value="BCNT-C"/>
</dbReference>
<evidence type="ECO:0000313" key="3">
    <source>
        <dbReference type="Proteomes" id="UP001485043"/>
    </source>
</evidence>
<feature type="domain" description="BCNT-C" evidence="1">
    <location>
        <begin position="48"/>
        <end position="131"/>
    </location>
</feature>
<evidence type="ECO:0000259" key="1">
    <source>
        <dbReference type="PROSITE" id="PS51279"/>
    </source>
</evidence>
<protein>
    <recommendedName>
        <fullName evidence="1">BCNT-C domain-containing protein</fullName>
    </recommendedName>
</protein>
<dbReference type="InterPro" id="IPR027124">
    <property type="entry name" value="Swc5/CFDP1/2"/>
</dbReference>
<dbReference type="Proteomes" id="UP001485043">
    <property type="component" value="Unassembled WGS sequence"/>
</dbReference>
<reference evidence="2 3" key="1">
    <citation type="journal article" date="2024" name="Nat. Commun.">
        <title>Phylogenomics reveals the evolutionary origins of lichenization in chlorophyte algae.</title>
        <authorList>
            <person name="Puginier C."/>
            <person name="Libourel C."/>
            <person name="Otte J."/>
            <person name="Skaloud P."/>
            <person name="Haon M."/>
            <person name="Grisel S."/>
            <person name="Petersen M."/>
            <person name="Berrin J.G."/>
            <person name="Delaux P.M."/>
            <person name="Dal Grande F."/>
            <person name="Keller J."/>
        </authorList>
    </citation>
    <scope>NUCLEOTIDE SEQUENCE [LARGE SCALE GENOMIC DNA]</scope>
    <source>
        <strain evidence="2 3">SAG 2523</strain>
    </source>
</reference>
<keyword evidence="3" id="KW-1185">Reference proteome</keyword>
<organism evidence="2 3">
    <name type="scientific">Apatococcus fuscideae</name>
    <dbReference type="NCBI Taxonomy" id="2026836"/>
    <lineage>
        <taxon>Eukaryota</taxon>
        <taxon>Viridiplantae</taxon>
        <taxon>Chlorophyta</taxon>
        <taxon>core chlorophytes</taxon>
        <taxon>Trebouxiophyceae</taxon>
        <taxon>Chlorellales</taxon>
        <taxon>Chlorellaceae</taxon>
        <taxon>Apatococcus</taxon>
    </lineage>
</organism>